<dbReference type="PANTHER" id="PTHR43133">
    <property type="entry name" value="RNA POLYMERASE ECF-TYPE SIGMA FACTO"/>
    <property type="match status" value="1"/>
</dbReference>
<evidence type="ECO:0000256" key="4">
    <source>
        <dbReference type="ARBA" id="ARBA00023163"/>
    </source>
</evidence>
<protein>
    <recommendedName>
        <fullName evidence="9">RNA polymerase, sigma-24 subunit, ECF subfamily</fullName>
    </recommendedName>
</protein>
<accession>A0ABX3NXQ9</accession>
<dbReference type="Pfam" id="PF08281">
    <property type="entry name" value="Sigma70_r4_2"/>
    <property type="match status" value="1"/>
</dbReference>
<proteinExistence type="inferred from homology"/>
<dbReference type="PANTHER" id="PTHR43133:SF46">
    <property type="entry name" value="RNA POLYMERASE SIGMA-70 FACTOR ECF SUBFAMILY"/>
    <property type="match status" value="1"/>
</dbReference>
<feature type="domain" description="RNA polymerase sigma-70 region 2" evidence="5">
    <location>
        <begin position="17"/>
        <end position="81"/>
    </location>
</feature>
<dbReference type="NCBIfam" id="TIGR02937">
    <property type="entry name" value="sigma70-ECF"/>
    <property type="match status" value="1"/>
</dbReference>
<dbReference type="Gene3D" id="1.10.10.10">
    <property type="entry name" value="Winged helix-like DNA-binding domain superfamily/Winged helix DNA-binding domain"/>
    <property type="match status" value="1"/>
</dbReference>
<dbReference type="InterPro" id="IPR014284">
    <property type="entry name" value="RNA_pol_sigma-70_dom"/>
</dbReference>
<dbReference type="InterPro" id="IPR014327">
    <property type="entry name" value="RNA_pol_sigma70_bacteroid"/>
</dbReference>
<dbReference type="Proteomes" id="UP000192277">
    <property type="component" value="Unassembled WGS sequence"/>
</dbReference>
<evidence type="ECO:0000256" key="1">
    <source>
        <dbReference type="ARBA" id="ARBA00010641"/>
    </source>
</evidence>
<keyword evidence="4" id="KW-0804">Transcription</keyword>
<dbReference type="EMBL" id="LWBO01000010">
    <property type="protein sequence ID" value="OQP49453.1"/>
    <property type="molecule type" value="Genomic_DNA"/>
</dbReference>
<comment type="caution">
    <text evidence="7">The sequence shown here is derived from an EMBL/GenBank/DDBJ whole genome shotgun (WGS) entry which is preliminary data.</text>
</comment>
<evidence type="ECO:0000256" key="2">
    <source>
        <dbReference type="ARBA" id="ARBA00023015"/>
    </source>
</evidence>
<feature type="domain" description="RNA polymerase sigma factor 70 region 4 type 2" evidence="6">
    <location>
        <begin position="113"/>
        <end position="163"/>
    </location>
</feature>
<organism evidence="7 8">
    <name type="scientific">Niastella koreensis</name>
    <dbReference type="NCBI Taxonomy" id="354356"/>
    <lineage>
        <taxon>Bacteria</taxon>
        <taxon>Pseudomonadati</taxon>
        <taxon>Bacteroidota</taxon>
        <taxon>Chitinophagia</taxon>
        <taxon>Chitinophagales</taxon>
        <taxon>Chitinophagaceae</taxon>
        <taxon>Niastella</taxon>
    </lineage>
</organism>
<evidence type="ECO:0000259" key="5">
    <source>
        <dbReference type="Pfam" id="PF04542"/>
    </source>
</evidence>
<evidence type="ECO:0000259" key="6">
    <source>
        <dbReference type="Pfam" id="PF08281"/>
    </source>
</evidence>
<comment type="similarity">
    <text evidence="1">Belongs to the sigma-70 factor family. ECF subfamily.</text>
</comment>
<dbReference type="NCBIfam" id="TIGR02985">
    <property type="entry name" value="Sig70_bacteroi1"/>
    <property type="match status" value="1"/>
</dbReference>
<keyword evidence="8" id="KW-1185">Reference proteome</keyword>
<dbReference type="Gene3D" id="1.10.1740.10">
    <property type="match status" value="1"/>
</dbReference>
<evidence type="ECO:0000256" key="3">
    <source>
        <dbReference type="ARBA" id="ARBA00023082"/>
    </source>
</evidence>
<keyword evidence="2" id="KW-0805">Transcription regulation</keyword>
<dbReference type="Pfam" id="PF04542">
    <property type="entry name" value="Sigma70_r2"/>
    <property type="match status" value="1"/>
</dbReference>
<dbReference type="InterPro" id="IPR013325">
    <property type="entry name" value="RNA_pol_sigma_r2"/>
</dbReference>
<dbReference type="InterPro" id="IPR039425">
    <property type="entry name" value="RNA_pol_sigma-70-like"/>
</dbReference>
<dbReference type="SUPFAM" id="SSF88659">
    <property type="entry name" value="Sigma3 and sigma4 domains of RNA polymerase sigma factors"/>
    <property type="match status" value="1"/>
</dbReference>
<reference evidence="7 8" key="1">
    <citation type="submission" date="2016-04" db="EMBL/GenBank/DDBJ databases">
        <authorList>
            <person name="Chen L."/>
            <person name="Zhuang W."/>
            <person name="Wang G."/>
        </authorList>
    </citation>
    <scope>NUCLEOTIDE SEQUENCE [LARGE SCALE GENOMIC DNA]</scope>
    <source>
        <strain evidence="8">GR20</strain>
    </source>
</reference>
<evidence type="ECO:0000313" key="8">
    <source>
        <dbReference type="Proteomes" id="UP000192277"/>
    </source>
</evidence>
<dbReference type="InterPro" id="IPR013249">
    <property type="entry name" value="RNA_pol_sigma70_r4_t2"/>
</dbReference>
<dbReference type="RefSeq" id="WP_014220167.1">
    <property type="nucleotide sequence ID" value="NZ_LWBO01000010.1"/>
</dbReference>
<dbReference type="InterPro" id="IPR013324">
    <property type="entry name" value="RNA_pol_sigma_r3/r4-like"/>
</dbReference>
<sequence>MQEPEQLYRIFQEIFYKYYEPLCKYAFTIVKEPHSCEDIVQETFLRIWEKKQNLIGSEELTWYLYTAIRNNCLSFLEKKQKTVLGDFNSQEIVDTTPNDLPGHPAKEADYDALLKKALENLPPKCREVFVLSRVSNLTYKQISDSLGISIKTVENQMGKALKILRSYIRQKQGLSIILCIIFLFLTS</sequence>
<dbReference type="SUPFAM" id="SSF88946">
    <property type="entry name" value="Sigma2 domain of RNA polymerase sigma factors"/>
    <property type="match status" value="1"/>
</dbReference>
<dbReference type="InterPro" id="IPR036388">
    <property type="entry name" value="WH-like_DNA-bd_sf"/>
</dbReference>
<dbReference type="InterPro" id="IPR007627">
    <property type="entry name" value="RNA_pol_sigma70_r2"/>
</dbReference>
<evidence type="ECO:0000313" key="7">
    <source>
        <dbReference type="EMBL" id="OQP49453.1"/>
    </source>
</evidence>
<name>A0ABX3NXQ9_9BACT</name>
<gene>
    <name evidence="7" type="ORF">A4D02_28040</name>
</gene>
<keyword evidence="3" id="KW-0731">Sigma factor</keyword>
<evidence type="ECO:0008006" key="9">
    <source>
        <dbReference type="Google" id="ProtNLM"/>
    </source>
</evidence>
<dbReference type="CDD" id="cd06171">
    <property type="entry name" value="Sigma70_r4"/>
    <property type="match status" value="1"/>
</dbReference>